<keyword evidence="2" id="KW-1003">Cell membrane</keyword>
<accession>A0A1I3ZXZ3</accession>
<name>A0A1I3ZXZ3_9PROT</name>
<evidence type="ECO:0000256" key="7">
    <source>
        <dbReference type="SAM" id="Phobius"/>
    </source>
</evidence>
<feature type="domain" description="Mce/MlaD" evidence="8">
    <location>
        <begin position="46"/>
        <end position="137"/>
    </location>
</feature>
<keyword evidence="10" id="KW-1185">Reference proteome</keyword>
<evidence type="ECO:0000256" key="2">
    <source>
        <dbReference type="ARBA" id="ARBA00022475"/>
    </source>
</evidence>
<evidence type="ECO:0000313" key="10">
    <source>
        <dbReference type="Proteomes" id="UP000199533"/>
    </source>
</evidence>
<dbReference type="EMBL" id="FOSP01000007">
    <property type="protein sequence ID" value="SFK48409.1"/>
    <property type="molecule type" value="Genomic_DNA"/>
</dbReference>
<organism evidence="9 10">
    <name type="scientific">Nitrosomonas aestuarii</name>
    <dbReference type="NCBI Taxonomy" id="52441"/>
    <lineage>
        <taxon>Bacteria</taxon>
        <taxon>Pseudomonadati</taxon>
        <taxon>Pseudomonadota</taxon>
        <taxon>Betaproteobacteria</taxon>
        <taxon>Nitrosomonadales</taxon>
        <taxon>Nitrosomonadaceae</taxon>
        <taxon>Nitrosomonas</taxon>
    </lineage>
</organism>
<dbReference type="AlphaFoldDB" id="A0A1I3ZXZ3"/>
<evidence type="ECO:0000256" key="3">
    <source>
        <dbReference type="ARBA" id="ARBA00022519"/>
    </source>
</evidence>
<evidence type="ECO:0000259" key="8">
    <source>
        <dbReference type="Pfam" id="PF02470"/>
    </source>
</evidence>
<protein>
    <submittedName>
        <fullName evidence="9">Paraquat-inducible protein B</fullName>
    </submittedName>
</protein>
<dbReference type="OrthoDB" id="9806984at2"/>
<proteinExistence type="predicted"/>
<dbReference type="InterPro" id="IPR051800">
    <property type="entry name" value="PqiA-PqiB_transport"/>
</dbReference>
<dbReference type="GO" id="GO:0005886">
    <property type="term" value="C:plasma membrane"/>
    <property type="evidence" value="ECO:0007669"/>
    <property type="project" value="UniProtKB-SubCell"/>
</dbReference>
<dbReference type="Pfam" id="PF02470">
    <property type="entry name" value="MlaD"/>
    <property type="match status" value="2"/>
</dbReference>
<dbReference type="Proteomes" id="UP000199533">
    <property type="component" value="Unassembled WGS sequence"/>
</dbReference>
<evidence type="ECO:0000256" key="4">
    <source>
        <dbReference type="ARBA" id="ARBA00022692"/>
    </source>
</evidence>
<evidence type="ECO:0000256" key="1">
    <source>
        <dbReference type="ARBA" id="ARBA00004533"/>
    </source>
</evidence>
<evidence type="ECO:0000313" key="9">
    <source>
        <dbReference type="EMBL" id="SFK48409.1"/>
    </source>
</evidence>
<sequence>MNNSTEPAIEKADVSRIKGISGLWLIPLITIAVGAWMVYDHWANQGPLITITFSSAEGLAVEKTKIKTRNVEVGKVVDISLNEDLDGVKVTARMSHEVRDMLADDSSFWLVQPTIGFSGVSGLSTIFSGQYIEFLPGKNDNIAEHFEGLDAPPLTPPGTPGLHVTLHTHGDFSFKEGDVILYKGFNVGQIEKVDINLDKRMIYYDAFIRAPYHELITTNTRFWKMSGISAEVTADGITLQAGTIQSLLQGGIAFSVPENERLGKRITEHAEYHIYPSQSAINEKHYDHSLRYVLLVNSNERGLSPGAPIYYRGIHVGKVLRSGDIEAGQHLLEQSMKIPVVLEVYPGSFGLEDSIQGKLEAEKHINQQLTEGLSATIKVSNFILGQQLIEINLPSSSTKQSKQHKINYHNNLVIIPVTLDGISHISAQLSELIEKINNLPLESVGKHAVQLLAQSTQTLHSIEKIAADMHDRELIASLNGTLHHAQELMSGFTAESSTNQELKRALATVADAFAELKPLLTQLKNKPDALIFSSDAKNEPEPTRKAN</sequence>
<evidence type="ECO:0000256" key="6">
    <source>
        <dbReference type="ARBA" id="ARBA00023136"/>
    </source>
</evidence>
<feature type="transmembrane region" description="Helical" evidence="7">
    <location>
        <begin position="21"/>
        <end position="39"/>
    </location>
</feature>
<dbReference type="InterPro" id="IPR003399">
    <property type="entry name" value="Mce/MlaD"/>
</dbReference>
<keyword evidence="3" id="KW-0997">Cell inner membrane</keyword>
<gene>
    <name evidence="9" type="ORF">SAMN05216302_100798</name>
</gene>
<reference evidence="10" key="1">
    <citation type="submission" date="2016-10" db="EMBL/GenBank/DDBJ databases">
        <authorList>
            <person name="Varghese N."/>
            <person name="Submissions S."/>
        </authorList>
    </citation>
    <scope>NUCLEOTIDE SEQUENCE [LARGE SCALE GENOMIC DNA]</scope>
    <source>
        <strain evidence="10">Nm69</strain>
    </source>
</reference>
<keyword evidence="6 7" id="KW-0472">Membrane</keyword>
<keyword evidence="5 7" id="KW-1133">Transmembrane helix</keyword>
<dbReference type="PANTHER" id="PTHR30462">
    <property type="entry name" value="INTERMEMBRANE TRANSPORT PROTEIN PQIB-RELATED"/>
    <property type="match status" value="1"/>
</dbReference>
<dbReference type="RefSeq" id="WP_090698240.1">
    <property type="nucleotide sequence ID" value="NZ_FOSP01000007.1"/>
</dbReference>
<feature type="domain" description="Mce/MlaD" evidence="8">
    <location>
        <begin position="298"/>
        <end position="392"/>
    </location>
</feature>
<comment type="subcellular location">
    <subcellularLocation>
        <location evidence="1">Cell inner membrane</location>
    </subcellularLocation>
</comment>
<dbReference type="NCBIfam" id="NF008070">
    <property type="entry name" value="PRK10807.1"/>
    <property type="match status" value="1"/>
</dbReference>
<dbReference type="STRING" id="52441.SAMN05216302_100798"/>
<keyword evidence="4 7" id="KW-0812">Transmembrane</keyword>
<evidence type="ECO:0000256" key="5">
    <source>
        <dbReference type="ARBA" id="ARBA00022989"/>
    </source>
</evidence>
<dbReference type="PANTHER" id="PTHR30462:SF2">
    <property type="entry name" value="INTERMEMBRANE TRANSPORT PROTEIN PQIB"/>
    <property type="match status" value="1"/>
</dbReference>